<gene>
    <name evidence="3" type="ORF">ADH67_10760</name>
</gene>
<keyword evidence="4" id="KW-1185">Reference proteome</keyword>
<dbReference type="Gene3D" id="3.40.1740.10">
    <property type="entry name" value="VC0467-like"/>
    <property type="match status" value="1"/>
</dbReference>
<dbReference type="HAMAP" id="MF_00758">
    <property type="entry name" value="UPF0301"/>
    <property type="match status" value="1"/>
</dbReference>
<dbReference type="EMBL" id="NHMP01000008">
    <property type="protein sequence ID" value="OXE45626.1"/>
    <property type="molecule type" value="Genomic_DNA"/>
</dbReference>
<dbReference type="PANTHER" id="PTHR30327:SF1">
    <property type="entry name" value="UPF0301 PROTEIN YQGE"/>
    <property type="match status" value="1"/>
</dbReference>
<evidence type="ECO:0000256" key="1">
    <source>
        <dbReference type="ARBA" id="ARBA00009600"/>
    </source>
</evidence>
<dbReference type="RefSeq" id="WP_084081523.1">
    <property type="nucleotide sequence ID" value="NZ_CAJTBZ010000003.1"/>
</dbReference>
<evidence type="ECO:0000313" key="3">
    <source>
        <dbReference type="EMBL" id="OXE45626.1"/>
    </source>
</evidence>
<dbReference type="PANTHER" id="PTHR30327">
    <property type="entry name" value="UNCHARACTERIZED PROTEIN YQGE"/>
    <property type="match status" value="1"/>
</dbReference>
<comment type="similarity">
    <text evidence="1 2">Belongs to the UPF0301 (AlgH) family.</text>
</comment>
<dbReference type="InterPro" id="IPR003774">
    <property type="entry name" value="AlgH-like"/>
</dbReference>
<proteinExistence type="inferred from homology"/>
<evidence type="ECO:0000313" key="4">
    <source>
        <dbReference type="Proteomes" id="UP000214610"/>
    </source>
</evidence>
<name>A0A227KDW8_9BURK</name>
<reference evidence="4" key="1">
    <citation type="submission" date="2017-05" db="EMBL/GenBank/DDBJ databases">
        <title>Improved OligoMM genomes.</title>
        <authorList>
            <person name="Garzetti D."/>
        </authorList>
    </citation>
    <scope>NUCLEOTIDE SEQUENCE [LARGE SCALE GENOMIC DNA]</scope>
    <source>
        <strain evidence="4">YL45</strain>
    </source>
</reference>
<dbReference type="GeneID" id="78362088"/>
<accession>A0A227KDW8</accession>
<comment type="caution">
    <text evidence="3">The sequence shown here is derived from an EMBL/GenBank/DDBJ whole genome shotgun (WGS) entry which is preliminary data.</text>
</comment>
<dbReference type="Proteomes" id="UP000214610">
    <property type="component" value="Unassembled WGS sequence"/>
</dbReference>
<dbReference type="Pfam" id="PF02622">
    <property type="entry name" value="DUF179"/>
    <property type="match status" value="1"/>
</dbReference>
<organism evidence="3 4">
    <name type="scientific">Turicimonas muris</name>
    <dbReference type="NCBI Taxonomy" id="1796652"/>
    <lineage>
        <taxon>Bacteria</taxon>
        <taxon>Pseudomonadati</taxon>
        <taxon>Pseudomonadota</taxon>
        <taxon>Betaproteobacteria</taxon>
        <taxon>Burkholderiales</taxon>
        <taxon>Sutterellaceae</taxon>
        <taxon>Turicimonas</taxon>
    </lineage>
</organism>
<dbReference type="AlphaFoldDB" id="A0A227KDW8"/>
<sequence>MDLTGQFLIAAPSMQDPRFQETLIYMIEHGKDGATGIVVNRPIGMTLQSLFTQYSFPRKVEEMPVFWGGPVAPHQGIFLHPDEKLWMRSMRSGPGVVTTVSVDIFDDILKGTGPSNFLCAVGYAGWAVGQLEDELGREDWLVAPFNKEILFEMPYQMKYDAALAELGIDVNQFKSMEGIVGHA</sequence>
<dbReference type="GO" id="GO:0005829">
    <property type="term" value="C:cytosol"/>
    <property type="evidence" value="ECO:0007669"/>
    <property type="project" value="TreeGrafter"/>
</dbReference>
<evidence type="ECO:0000256" key="2">
    <source>
        <dbReference type="HAMAP-Rule" id="MF_00758"/>
    </source>
</evidence>
<dbReference type="SUPFAM" id="SSF143456">
    <property type="entry name" value="VC0467-like"/>
    <property type="match status" value="1"/>
</dbReference>
<protein>
    <recommendedName>
        <fullName evidence="2">UPF0301 protein ADH67_10760</fullName>
    </recommendedName>
</protein>